<proteinExistence type="predicted"/>
<dbReference type="PANTHER" id="PTHR34047:SF8">
    <property type="entry name" value="PROTEIN YKFC"/>
    <property type="match status" value="1"/>
</dbReference>
<reference evidence="3 4" key="1">
    <citation type="submission" date="2020-10" db="EMBL/GenBank/DDBJ databases">
        <title>Whole genome sequence of oil-degrading bacteria Rhodococcus pyridinivorans strain 5Ap.</title>
        <authorList>
            <person name="Akhremchuk A.E."/>
            <person name="Valentovich L.N."/>
            <person name="Charniauskaya M.I."/>
            <person name="Bukliarevich H.A."/>
            <person name="Titok M.A."/>
        </authorList>
    </citation>
    <scope>NUCLEOTIDE SEQUENCE [LARGE SCALE GENOMIC DNA]</scope>
    <source>
        <strain evidence="3 4">5Ap</strain>
        <plasmid evidence="3 4">pNAPH</plasmid>
    </source>
</reference>
<evidence type="ECO:0000313" key="4">
    <source>
        <dbReference type="Proteomes" id="UP000593818"/>
    </source>
</evidence>
<feature type="domain" description="Reverse transcriptase" evidence="2">
    <location>
        <begin position="1"/>
        <end position="85"/>
    </location>
</feature>
<gene>
    <name evidence="3" type="ORF">INP59_24520</name>
</gene>
<feature type="region of interest" description="Disordered" evidence="1">
    <location>
        <begin position="82"/>
        <end position="116"/>
    </location>
</feature>
<accession>A0A7M2XUU7</accession>
<evidence type="ECO:0000256" key="1">
    <source>
        <dbReference type="SAM" id="MobiDB-lite"/>
    </source>
</evidence>
<dbReference type="SUPFAM" id="SSF56672">
    <property type="entry name" value="DNA/RNA polymerases"/>
    <property type="match status" value="1"/>
</dbReference>
<dbReference type="EMBL" id="CP063451">
    <property type="protein sequence ID" value="QOW01540.1"/>
    <property type="molecule type" value="Genomic_DNA"/>
</dbReference>
<dbReference type="PANTHER" id="PTHR34047">
    <property type="entry name" value="NUCLEAR INTRON MATURASE 1, MITOCHONDRIAL-RELATED"/>
    <property type="match status" value="1"/>
</dbReference>
<organism evidence="3 4">
    <name type="scientific">Rhodococcus pyridinivorans</name>
    <dbReference type="NCBI Taxonomy" id="103816"/>
    <lineage>
        <taxon>Bacteria</taxon>
        <taxon>Bacillati</taxon>
        <taxon>Actinomycetota</taxon>
        <taxon>Actinomycetes</taxon>
        <taxon>Mycobacteriales</taxon>
        <taxon>Nocardiaceae</taxon>
        <taxon>Rhodococcus</taxon>
    </lineage>
</organism>
<evidence type="ECO:0000313" key="3">
    <source>
        <dbReference type="EMBL" id="QOW01540.1"/>
    </source>
</evidence>
<dbReference type="InterPro" id="IPR000477">
    <property type="entry name" value="RT_dom"/>
</dbReference>
<dbReference type="Proteomes" id="UP000593818">
    <property type="component" value="Plasmid pNAPH"/>
</dbReference>
<keyword evidence="4" id="KW-1185">Reference proteome</keyword>
<dbReference type="AlphaFoldDB" id="A0A7M2XUU7"/>
<dbReference type="InterPro" id="IPR051083">
    <property type="entry name" value="GrpII_Intron_Splice-Mob/Def"/>
</dbReference>
<dbReference type="InterPro" id="IPR043502">
    <property type="entry name" value="DNA/RNA_pol_sf"/>
</dbReference>
<sequence length="116" mass="12927">MISPLLCNVYLHRIDRAWNAREHGVLVRFADDVVVMCRLREQAEAALARLRAVLAELGLEPKEAKTRIVHLEVGGGRVRFPRLSPPACSGDRTSQRQEVGHISRSLARGQGHEARA</sequence>
<geneLocation type="plasmid" evidence="3 4">
    <name>pNAPH</name>
</geneLocation>
<protein>
    <recommendedName>
        <fullName evidence="2">Reverse transcriptase domain-containing protein</fullName>
    </recommendedName>
</protein>
<evidence type="ECO:0000259" key="2">
    <source>
        <dbReference type="PROSITE" id="PS50878"/>
    </source>
</evidence>
<dbReference type="PROSITE" id="PS50878">
    <property type="entry name" value="RT_POL"/>
    <property type="match status" value="1"/>
</dbReference>
<keyword evidence="3" id="KW-0614">Plasmid</keyword>
<name>A0A7M2XUU7_9NOCA</name>
<dbReference type="Pfam" id="PF00078">
    <property type="entry name" value="RVT_1"/>
    <property type="match status" value="1"/>
</dbReference>